<evidence type="ECO:0000313" key="6">
    <source>
        <dbReference type="EMBL" id="TWS17959.1"/>
    </source>
</evidence>
<dbReference type="InterPro" id="IPR001647">
    <property type="entry name" value="HTH_TetR"/>
</dbReference>
<dbReference type="AlphaFoldDB" id="A0A5C5R4K6"/>
<dbReference type="GO" id="GO:0003700">
    <property type="term" value="F:DNA-binding transcription factor activity"/>
    <property type="evidence" value="ECO:0007669"/>
    <property type="project" value="TreeGrafter"/>
</dbReference>
<dbReference type="PROSITE" id="PS50977">
    <property type="entry name" value="HTH_TETR_2"/>
    <property type="match status" value="1"/>
</dbReference>
<dbReference type="PRINTS" id="PR00455">
    <property type="entry name" value="HTHTETR"/>
</dbReference>
<feature type="domain" description="HTH tetR-type" evidence="5">
    <location>
        <begin position="36"/>
        <end position="96"/>
    </location>
</feature>
<keyword evidence="7" id="KW-1185">Reference proteome</keyword>
<evidence type="ECO:0000259" key="5">
    <source>
        <dbReference type="PROSITE" id="PS50977"/>
    </source>
</evidence>
<evidence type="ECO:0000256" key="2">
    <source>
        <dbReference type="ARBA" id="ARBA00023125"/>
    </source>
</evidence>
<evidence type="ECO:0000313" key="7">
    <source>
        <dbReference type="Proteomes" id="UP000317291"/>
    </source>
</evidence>
<proteinExistence type="predicted"/>
<dbReference type="OrthoDB" id="3210322at2"/>
<reference evidence="6 7" key="1">
    <citation type="submission" date="2019-06" db="EMBL/GenBank/DDBJ databases">
        <title>Tsukamurella conjunctivitidis sp. nov., Tsukamurella assacharolytica sp. nov. and Tsukamurella sputae sp. nov. isolated from patients with conjunctivitis, bacteraemia (lymphoma) and respiratory infection (sputum) in Hong Kong.</title>
        <authorList>
            <person name="Teng J.L.L."/>
            <person name="Lee H.H."/>
            <person name="Fong J.Y.H."/>
            <person name="Fok K.M.N."/>
            <person name="Lau S.K.P."/>
            <person name="Woo P.C.Y."/>
        </authorList>
    </citation>
    <scope>NUCLEOTIDE SEQUENCE [LARGE SCALE GENOMIC DNA]</scope>
    <source>
        <strain evidence="6 7">HKU71</strain>
    </source>
</reference>
<evidence type="ECO:0000256" key="1">
    <source>
        <dbReference type="ARBA" id="ARBA00023015"/>
    </source>
</evidence>
<dbReference type="InterPro" id="IPR050109">
    <property type="entry name" value="HTH-type_TetR-like_transc_reg"/>
</dbReference>
<dbReference type="Gene3D" id="1.10.357.10">
    <property type="entry name" value="Tetracycline Repressor, domain 2"/>
    <property type="match status" value="1"/>
</dbReference>
<organism evidence="6 7">
    <name type="scientific">Tsukamurella asaccharolytica</name>
    <dbReference type="NCBI Taxonomy" id="2592067"/>
    <lineage>
        <taxon>Bacteria</taxon>
        <taxon>Bacillati</taxon>
        <taxon>Actinomycetota</taxon>
        <taxon>Actinomycetes</taxon>
        <taxon>Mycobacteriales</taxon>
        <taxon>Tsukamurellaceae</taxon>
        <taxon>Tsukamurella</taxon>
    </lineage>
</organism>
<dbReference type="EMBL" id="VIGW01000015">
    <property type="protein sequence ID" value="TWS17959.1"/>
    <property type="molecule type" value="Genomic_DNA"/>
</dbReference>
<keyword evidence="1" id="KW-0805">Transcription regulation</keyword>
<dbReference type="Pfam" id="PF00440">
    <property type="entry name" value="TetR_N"/>
    <property type="match status" value="1"/>
</dbReference>
<comment type="caution">
    <text evidence="6">The sequence shown here is derived from an EMBL/GenBank/DDBJ whole genome shotgun (WGS) entry which is preliminary data.</text>
</comment>
<dbReference type="InterPro" id="IPR025996">
    <property type="entry name" value="MT1864/Rv1816-like_C"/>
</dbReference>
<protein>
    <submittedName>
        <fullName evidence="6">Helix-turn-helix transcriptional regulator</fullName>
    </submittedName>
</protein>
<accession>A0A5C5R4K6</accession>
<gene>
    <name evidence="6" type="ORF">FK529_17895</name>
</gene>
<dbReference type="SUPFAM" id="SSF46689">
    <property type="entry name" value="Homeodomain-like"/>
    <property type="match status" value="1"/>
</dbReference>
<dbReference type="InterPro" id="IPR036271">
    <property type="entry name" value="Tet_transcr_reg_TetR-rel_C_sf"/>
</dbReference>
<dbReference type="Proteomes" id="UP000317291">
    <property type="component" value="Unassembled WGS sequence"/>
</dbReference>
<sequence length="244" mass="25911">MLRCPRTVVKSSALLSDQCNDREVNASLTARERARAELTAEITRSAREQLQEVGAAALSLRAVARDLGLASSAVYRYFPSRDALLTALITDAYNALGDAVEAAADAAVEPRARWIAAARAVRAWALHHPHEYTLLYGSPVPGYHAPPETTAAAIRTSGVFARIAGFGAGGAPAPSGELDEQLRAVADVVATDADPAQLALGVMAWTQLFGAVSFELFGQFANTLEPANALFDYTVERTVEMLGL</sequence>
<dbReference type="GO" id="GO:0000976">
    <property type="term" value="F:transcription cis-regulatory region binding"/>
    <property type="evidence" value="ECO:0007669"/>
    <property type="project" value="TreeGrafter"/>
</dbReference>
<dbReference type="InterPro" id="IPR009057">
    <property type="entry name" value="Homeodomain-like_sf"/>
</dbReference>
<dbReference type="SUPFAM" id="SSF48498">
    <property type="entry name" value="Tetracyclin repressor-like, C-terminal domain"/>
    <property type="match status" value="1"/>
</dbReference>
<name>A0A5C5R4K6_9ACTN</name>
<dbReference type="PANTHER" id="PTHR30055:SF243">
    <property type="entry name" value="HTH-TYPE TRANSCRIPTIONAL REGULATOR RV1816"/>
    <property type="match status" value="1"/>
</dbReference>
<feature type="DNA-binding region" description="H-T-H motif" evidence="4">
    <location>
        <begin position="59"/>
        <end position="78"/>
    </location>
</feature>
<dbReference type="PANTHER" id="PTHR30055">
    <property type="entry name" value="HTH-TYPE TRANSCRIPTIONAL REGULATOR RUTR"/>
    <property type="match status" value="1"/>
</dbReference>
<evidence type="ECO:0000256" key="4">
    <source>
        <dbReference type="PROSITE-ProRule" id="PRU00335"/>
    </source>
</evidence>
<keyword evidence="2 4" id="KW-0238">DNA-binding</keyword>
<evidence type="ECO:0000256" key="3">
    <source>
        <dbReference type="ARBA" id="ARBA00023163"/>
    </source>
</evidence>
<keyword evidence="3" id="KW-0804">Transcription</keyword>
<dbReference type="Pfam" id="PF13305">
    <property type="entry name" value="TetR_C_33"/>
    <property type="match status" value="1"/>
</dbReference>